<evidence type="ECO:0000259" key="4">
    <source>
        <dbReference type="PROSITE" id="PS51455"/>
    </source>
</evidence>
<dbReference type="OrthoDB" id="2129491at2759"/>
<dbReference type="InterPro" id="IPR002498">
    <property type="entry name" value="PInositol-4-P-4/5-kinase_core"/>
</dbReference>
<evidence type="ECO:0000313" key="6">
    <source>
        <dbReference type="Proteomes" id="UP000692954"/>
    </source>
</evidence>
<dbReference type="InterPro" id="IPR018247">
    <property type="entry name" value="EF_Hand_1_Ca_BS"/>
</dbReference>
<dbReference type="SMART" id="SM00330">
    <property type="entry name" value="PIPKc"/>
    <property type="match status" value="1"/>
</dbReference>
<evidence type="ECO:0000256" key="2">
    <source>
        <dbReference type="SAM" id="Coils"/>
    </source>
</evidence>
<dbReference type="PROSITE" id="PS00018">
    <property type="entry name" value="EF_HAND_1"/>
    <property type="match status" value="1"/>
</dbReference>
<feature type="coiled-coil region" evidence="2">
    <location>
        <begin position="352"/>
        <end position="405"/>
    </location>
</feature>
<evidence type="ECO:0008006" key="7">
    <source>
        <dbReference type="Google" id="ProtNLM"/>
    </source>
</evidence>
<accession>A0A8S1K5L7</accession>
<dbReference type="InterPro" id="IPR023610">
    <property type="entry name" value="PInositol-4/5-P-5/4-kinase"/>
</dbReference>
<dbReference type="Proteomes" id="UP000692954">
    <property type="component" value="Unassembled WGS sequence"/>
</dbReference>
<dbReference type="GO" id="GO:0005509">
    <property type="term" value="F:calcium ion binding"/>
    <property type="evidence" value="ECO:0007669"/>
    <property type="project" value="InterPro"/>
</dbReference>
<dbReference type="EMBL" id="CAJJDN010000005">
    <property type="protein sequence ID" value="CAD8050730.1"/>
    <property type="molecule type" value="Genomic_DNA"/>
</dbReference>
<dbReference type="PANTHER" id="PTHR23086">
    <property type="entry name" value="PHOSPHATIDYLINOSITOL-4-PHOSPHATE 5-KINASE"/>
    <property type="match status" value="1"/>
</dbReference>
<reference evidence="5" key="1">
    <citation type="submission" date="2021-01" db="EMBL/GenBank/DDBJ databases">
        <authorList>
            <consortium name="Genoscope - CEA"/>
            <person name="William W."/>
        </authorList>
    </citation>
    <scope>NUCLEOTIDE SEQUENCE</scope>
</reference>
<keyword evidence="1" id="KW-0418">Kinase</keyword>
<dbReference type="GO" id="GO:0016308">
    <property type="term" value="F:1-phosphatidylinositol-4-phosphate 5-kinase activity"/>
    <property type="evidence" value="ECO:0007669"/>
    <property type="project" value="TreeGrafter"/>
</dbReference>
<feature type="domain" description="EF-hand" evidence="3">
    <location>
        <begin position="68"/>
        <end position="95"/>
    </location>
</feature>
<feature type="domain" description="EF-hand" evidence="3">
    <location>
        <begin position="96"/>
        <end position="131"/>
    </location>
</feature>
<dbReference type="PANTHER" id="PTHR23086:SF8">
    <property type="entry name" value="PHOSPHATIDYLINOSITOL 5-PHOSPHATE 4-KINASE, ISOFORM A"/>
    <property type="match status" value="1"/>
</dbReference>
<evidence type="ECO:0000259" key="3">
    <source>
        <dbReference type="PROSITE" id="PS50222"/>
    </source>
</evidence>
<keyword evidence="1" id="KW-0808">Transferase</keyword>
<dbReference type="CDD" id="cd00139">
    <property type="entry name" value="PIPKc"/>
    <property type="match status" value="1"/>
</dbReference>
<keyword evidence="6" id="KW-1185">Reference proteome</keyword>
<proteinExistence type="predicted"/>
<feature type="domain" description="EF-hand" evidence="3">
    <location>
        <begin position="147"/>
        <end position="182"/>
    </location>
</feature>
<evidence type="ECO:0000256" key="1">
    <source>
        <dbReference type="PROSITE-ProRule" id="PRU00781"/>
    </source>
</evidence>
<dbReference type="Pfam" id="PF01504">
    <property type="entry name" value="PIP5K"/>
    <property type="match status" value="1"/>
</dbReference>
<keyword evidence="1" id="KW-0547">Nucleotide-binding</keyword>
<protein>
    <recommendedName>
        <fullName evidence="7">Phosphatidylinositol-4-phosphate 5-kinase</fullName>
    </recommendedName>
</protein>
<comment type="caution">
    <text evidence="5">The sequence shown here is derived from an EMBL/GenBank/DDBJ whole genome shotgun (WGS) entry which is preliminary data.</text>
</comment>
<feature type="domain" description="PIPK" evidence="4">
    <location>
        <begin position="425"/>
        <end position="768"/>
    </location>
</feature>
<dbReference type="GO" id="GO:0046854">
    <property type="term" value="P:phosphatidylinositol phosphate biosynthetic process"/>
    <property type="evidence" value="ECO:0007669"/>
    <property type="project" value="TreeGrafter"/>
</dbReference>
<dbReference type="SMART" id="SM00054">
    <property type="entry name" value="EFh"/>
    <property type="match status" value="3"/>
</dbReference>
<dbReference type="PROSITE" id="PS50222">
    <property type="entry name" value="EF_HAND_2"/>
    <property type="match status" value="3"/>
</dbReference>
<evidence type="ECO:0000313" key="5">
    <source>
        <dbReference type="EMBL" id="CAD8050730.1"/>
    </source>
</evidence>
<keyword evidence="2" id="KW-0175">Coiled coil</keyword>
<dbReference type="InterPro" id="IPR002048">
    <property type="entry name" value="EF_hand_dom"/>
</dbReference>
<gene>
    <name evidence="5" type="ORF">PSON_ATCC_30995.1.T0050164</name>
</gene>
<dbReference type="GO" id="GO:0005524">
    <property type="term" value="F:ATP binding"/>
    <property type="evidence" value="ECO:0007669"/>
    <property type="project" value="UniProtKB-UniRule"/>
</dbReference>
<organism evidence="5 6">
    <name type="scientific">Paramecium sonneborni</name>
    <dbReference type="NCBI Taxonomy" id="65129"/>
    <lineage>
        <taxon>Eukaryota</taxon>
        <taxon>Sar</taxon>
        <taxon>Alveolata</taxon>
        <taxon>Ciliophora</taxon>
        <taxon>Intramacronucleata</taxon>
        <taxon>Oligohymenophorea</taxon>
        <taxon>Peniculida</taxon>
        <taxon>Parameciidae</taxon>
        <taxon>Paramecium</taxon>
    </lineage>
</organism>
<dbReference type="AlphaFoldDB" id="A0A8S1K5L7"/>
<dbReference type="GO" id="GO:0005886">
    <property type="term" value="C:plasma membrane"/>
    <property type="evidence" value="ECO:0007669"/>
    <property type="project" value="TreeGrafter"/>
</dbReference>
<sequence>MLCCGKNSNQQGMKNKMTKFRFSAEEVQELQRRFQRMTNGSNYLTKNQFRDNMGLLGLETVQVLSDCLFQIIDEDQDGKLQFNEFLAYFDKITYGSQDEKAEISYKLIDQNRKGFFTLKDFQQTMQALIDSWVVMTGTAITNEIRDHLEKRVAYIFTQMDKNNDEKVSFIEYKGILASDPTLLDIFEFLRKGITISIKEATLKQDQIVLSELYLIKNQTVDLFQMMIGLKQNRYSTTGQAKPNLISSLMFCQKKLRPNTNSQFGIQYLMGEEIDALSLRMSSTINVNKPPRQQGIVQNSQIICSNSQIGPFIHRGDQEIPIKIDYNLQSKESEETLDPELTDGLEKINYMIEDQIRDNYKEALIKIHELKQQTQQSLDRLEKMYQKKLEEFNDKKKKDLELAEKRRVTIANINKKRKPALSVQFGHQNWNLVLNMMIGIQMAVKSVNALSDYEVNLKDFKLKYYFELMPKRTGNDKTTFKVCKFFDYAPQVFNHIRKMFFIDNDNYLSSIGPETLLSSILKGDLSTLSELTSTGKSGSFFYYSQDGIYTLKTISKTEFTFMRHILYNYFKHLKDFRQSLIIKLFGMHKIILDDKKIHFVIMSNVFKTSHEINIRYDIKGSLHQRKTPNNADYTVARKDLNFLESHEKMNIRIDKQSELLTQLCRDADFFAQNNIIDYSLLLGIHEINVLQTSSRTDIFQEVESDDISIIQSKNGDKIYFFGIIDILTNFNTKKKIEYCCKRCFQGPDISAIPPHQYAERFKRFITNMFRNNT</sequence>
<keyword evidence="1" id="KW-0067">ATP-binding</keyword>
<name>A0A8S1K5L7_9CILI</name>
<dbReference type="PROSITE" id="PS51455">
    <property type="entry name" value="PIPK"/>
    <property type="match status" value="1"/>
</dbReference>